<evidence type="ECO:0000256" key="8">
    <source>
        <dbReference type="RuleBase" id="RU367060"/>
    </source>
</evidence>
<comment type="similarity">
    <text evidence="1 8">Belongs to the NKD family.</text>
</comment>
<evidence type="ECO:0000256" key="1">
    <source>
        <dbReference type="ARBA" id="ARBA00007081"/>
    </source>
</evidence>
<dbReference type="InterPro" id="IPR018247">
    <property type="entry name" value="EF_Hand_1_Ca_BS"/>
</dbReference>
<evidence type="ECO:0000256" key="3">
    <source>
        <dbReference type="ARBA" id="ARBA00022490"/>
    </source>
</evidence>
<feature type="compositionally biased region" description="Polar residues" evidence="9">
    <location>
        <begin position="221"/>
        <end position="236"/>
    </location>
</feature>
<dbReference type="InterPro" id="IPR002048">
    <property type="entry name" value="EF_hand_dom"/>
</dbReference>
<dbReference type="GO" id="GO:0005886">
    <property type="term" value="C:plasma membrane"/>
    <property type="evidence" value="ECO:0007669"/>
    <property type="project" value="UniProtKB-SubCell"/>
</dbReference>
<dbReference type="AlphaFoldDB" id="A0A5A9MXZ4"/>
<dbReference type="PANTHER" id="PTHR22611:SF1">
    <property type="entry name" value="PROTEIN NAKED CUTICLE HOMOLOG 2"/>
    <property type="match status" value="1"/>
</dbReference>
<evidence type="ECO:0000256" key="5">
    <source>
        <dbReference type="ARBA" id="ARBA00022723"/>
    </source>
</evidence>
<evidence type="ECO:0000313" key="12">
    <source>
        <dbReference type="Proteomes" id="UP000324632"/>
    </source>
</evidence>
<dbReference type="PANTHER" id="PTHR22611">
    <property type="entry name" value="PROTEIN NAKED CUTICLE"/>
    <property type="match status" value="1"/>
</dbReference>
<name>A0A5A9MXZ4_9TELE</name>
<comment type="function">
    <text evidence="8">Cell autonomous antagonist of the canonical Wnt signaling pathway.</text>
</comment>
<evidence type="ECO:0000256" key="6">
    <source>
        <dbReference type="ARBA" id="ARBA00022837"/>
    </source>
</evidence>
<protein>
    <recommendedName>
        <fullName evidence="8">Protein naked cuticle homolog</fullName>
    </recommendedName>
</protein>
<feature type="compositionally biased region" description="Basic and acidic residues" evidence="9">
    <location>
        <begin position="134"/>
        <end position="164"/>
    </location>
</feature>
<dbReference type="GO" id="GO:0005509">
    <property type="term" value="F:calcium ion binding"/>
    <property type="evidence" value="ECO:0007669"/>
    <property type="project" value="InterPro"/>
</dbReference>
<feature type="region of interest" description="Disordered" evidence="9">
    <location>
        <begin position="221"/>
        <end position="290"/>
    </location>
</feature>
<organism evidence="11 12">
    <name type="scientific">Triplophysa tibetana</name>
    <dbReference type="NCBI Taxonomy" id="1572043"/>
    <lineage>
        <taxon>Eukaryota</taxon>
        <taxon>Metazoa</taxon>
        <taxon>Chordata</taxon>
        <taxon>Craniata</taxon>
        <taxon>Vertebrata</taxon>
        <taxon>Euteleostomi</taxon>
        <taxon>Actinopterygii</taxon>
        <taxon>Neopterygii</taxon>
        <taxon>Teleostei</taxon>
        <taxon>Ostariophysi</taxon>
        <taxon>Cypriniformes</taxon>
        <taxon>Nemacheilidae</taxon>
        <taxon>Triplophysa</taxon>
    </lineage>
</organism>
<keyword evidence="3" id="KW-0963">Cytoplasm</keyword>
<sequence length="365" mass="41752">MALTQKCEGIELKDGQISDHRCPLEVVLPPERVDGCERLLTKINDKKRLIFVITVLLDVCSLGDVECNVSVGEDNRHEWVFTLYDFDNSGKVTKEDMSSLMQSIYEVVDSSVNQSCNSKRKTLRVKLSVTPEPAARRKDGKHPATERDARLSRIEPSHQDDRQPSHIRLCSLMGQSCEPQDRNHYCVDENTERRNHYLDLAGIENYTSRFDSKRCTFYSNITEPAQTSRGKQSQNRSRSHEPEAHVHRRRSQVIPDHCVPLDPRVRGPQFIKPPKGTYRGAGSNQAVMGGGGKTNNTLFNTATGHKGHSVSSWPHQRKPQTKRKVEHKKRYFEKCLDERVRRPGVSYRPAISFSSFTRRVRESEL</sequence>
<dbReference type="PROSITE" id="PS00018">
    <property type="entry name" value="EF_HAND_1"/>
    <property type="match status" value="1"/>
</dbReference>
<keyword evidence="12" id="KW-1185">Reference proteome</keyword>
<dbReference type="InterPro" id="IPR011992">
    <property type="entry name" value="EF-hand-dom_pair"/>
</dbReference>
<evidence type="ECO:0000259" key="10">
    <source>
        <dbReference type="PROSITE" id="PS50222"/>
    </source>
</evidence>
<feature type="region of interest" description="Disordered" evidence="9">
    <location>
        <begin position="304"/>
        <end position="327"/>
    </location>
</feature>
<dbReference type="SUPFAM" id="SSF47473">
    <property type="entry name" value="EF-hand"/>
    <property type="match status" value="1"/>
</dbReference>
<comment type="subcellular location">
    <subcellularLocation>
        <location evidence="8">Cell membrane</location>
    </subcellularLocation>
    <subcellularLocation>
        <location evidence="8">Cytoplasm</location>
    </subcellularLocation>
</comment>
<feature type="compositionally biased region" description="Basic residues" evidence="9">
    <location>
        <begin position="315"/>
        <end position="327"/>
    </location>
</feature>
<keyword evidence="5 8" id="KW-0479">Metal-binding</keyword>
<dbReference type="GO" id="GO:0005737">
    <property type="term" value="C:cytoplasm"/>
    <property type="evidence" value="ECO:0007669"/>
    <property type="project" value="UniProtKB-SubCell"/>
</dbReference>
<dbReference type="GO" id="GO:0016055">
    <property type="term" value="P:Wnt signaling pathway"/>
    <property type="evidence" value="ECO:0007669"/>
    <property type="project" value="UniProtKB-UniRule"/>
</dbReference>
<evidence type="ECO:0000256" key="9">
    <source>
        <dbReference type="SAM" id="MobiDB-lite"/>
    </source>
</evidence>
<feature type="domain" description="EF-hand" evidence="10">
    <location>
        <begin position="72"/>
        <end position="107"/>
    </location>
</feature>
<feature type="region of interest" description="Disordered" evidence="9">
    <location>
        <begin position="130"/>
        <end position="164"/>
    </location>
</feature>
<dbReference type="PROSITE" id="PS50222">
    <property type="entry name" value="EF_HAND_2"/>
    <property type="match status" value="1"/>
</dbReference>
<comment type="caution">
    <text evidence="11">The sequence shown here is derived from an EMBL/GenBank/DDBJ whole genome shotgun (WGS) entry which is preliminary data.</text>
</comment>
<accession>A0A5A9MXZ4</accession>
<keyword evidence="7" id="KW-0472">Membrane</keyword>
<evidence type="ECO:0000256" key="4">
    <source>
        <dbReference type="ARBA" id="ARBA00022687"/>
    </source>
</evidence>
<dbReference type="InterPro" id="IPR040140">
    <property type="entry name" value="Nkd-like"/>
</dbReference>
<gene>
    <name evidence="11" type="ORF">E1301_Tti011302</name>
</gene>
<feature type="compositionally biased region" description="Polar residues" evidence="9">
    <location>
        <begin position="304"/>
        <end position="314"/>
    </location>
</feature>
<keyword evidence="2 8" id="KW-1003">Cell membrane</keyword>
<reference evidence="11 12" key="1">
    <citation type="journal article" date="2019" name="Mol. Ecol. Resour.">
        <title>Chromosome-level genome assembly of Triplophysa tibetana, a fish adapted to the harsh high-altitude environment of the Tibetan Plateau.</title>
        <authorList>
            <person name="Yang X."/>
            <person name="Liu H."/>
            <person name="Ma Z."/>
            <person name="Zou Y."/>
            <person name="Zou M."/>
            <person name="Mao Y."/>
            <person name="Li X."/>
            <person name="Wang H."/>
            <person name="Chen T."/>
            <person name="Wang W."/>
            <person name="Yang R."/>
        </authorList>
    </citation>
    <scope>NUCLEOTIDE SEQUENCE [LARGE SCALE GENOMIC DNA]</scope>
    <source>
        <strain evidence="11">TTIB1903HZAU</strain>
        <tissue evidence="11">Muscle</tissue>
    </source>
</reference>
<dbReference type="Proteomes" id="UP000324632">
    <property type="component" value="Chromosome 24"/>
</dbReference>
<evidence type="ECO:0000256" key="2">
    <source>
        <dbReference type="ARBA" id="ARBA00022475"/>
    </source>
</evidence>
<dbReference type="Gene3D" id="1.10.238.10">
    <property type="entry name" value="EF-hand"/>
    <property type="match status" value="1"/>
</dbReference>
<keyword evidence="6 8" id="KW-0106">Calcium</keyword>
<proteinExistence type="inferred from homology"/>
<evidence type="ECO:0000313" key="11">
    <source>
        <dbReference type="EMBL" id="KAA0702612.1"/>
    </source>
</evidence>
<dbReference type="EMBL" id="SOYY01000024">
    <property type="protein sequence ID" value="KAA0702612.1"/>
    <property type="molecule type" value="Genomic_DNA"/>
</dbReference>
<dbReference type="GO" id="GO:0090090">
    <property type="term" value="P:negative regulation of canonical Wnt signaling pathway"/>
    <property type="evidence" value="ECO:0007669"/>
    <property type="project" value="UniProtKB-ARBA"/>
</dbReference>
<keyword evidence="4 8" id="KW-0879">Wnt signaling pathway</keyword>
<evidence type="ECO:0000256" key="7">
    <source>
        <dbReference type="ARBA" id="ARBA00023136"/>
    </source>
</evidence>